<keyword evidence="2 6" id="KW-0812">Transmembrane</keyword>
<feature type="transmembrane region" description="Helical" evidence="6">
    <location>
        <begin position="100"/>
        <end position="118"/>
    </location>
</feature>
<name>I4C6W5_DESTA</name>
<evidence type="ECO:0000259" key="7">
    <source>
        <dbReference type="Pfam" id="PF01578"/>
    </source>
</evidence>
<dbReference type="HOGENOM" id="CLU_049710_2_2_7"/>
<dbReference type="EMBL" id="CP003360">
    <property type="protein sequence ID" value="AFM25306.1"/>
    <property type="molecule type" value="Genomic_DNA"/>
</dbReference>
<feature type="transmembrane region" description="Helical" evidence="6">
    <location>
        <begin position="73"/>
        <end position="93"/>
    </location>
</feature>
<dbReference type="InterPro" id="IPR002541">
    <property type="entry name" value="Cyt_c_assembly"/>
</dbReference>
<evidence type="ECO:0000313" key="8">
    <source>
        <dbReference type="EMBL" id="AFM25306.1"/>
    </source>
</evidence>
<feature type="transmembrane region" description="Helical" evidence="6">
    <location>
        <begin position="6"/>
        <end position="24"/>
    </location>
</feature>
<dbReference type="Pfam" id="PF01578">
    <property type="entry name" value="Cytochrom_C_asm"/>
    <property type="match status" value="1"/>
</dbReference>
<keyword evidence="5 6" id="KW-0472">Membrane</keyword>
<dbReference type="GO" id="GO:0005886">
    <property type="term" value="C:plasma membrane"/>
    <property type="evidence" value="ECO:0007669"/>
    <property type="project" value="TreeGrafter"/>
</dbReference>
<evidence type="ECO:0000256" key="2">
    <source>
        <dbReference type="ARBA" id="ARBA00022692"/>
    </source>
</evidence>
<feature type="transmembrane region" description="Helical" evidence="6">
    <location>
        <begin position="180"/>
        <end position="203"/>
    </location>
</feature>
<dbReference type="RefSeq" id="WP_014810447.1">
    <property type="nucleotide sequence ID" value="NC_018025.1"/>
</dbReference>
<evidence type="ECO:0000313" key="9">
    <source>
        <dbReference type="Proteomes" id="UP000006055"/>
    </source>
</evidence>
<comment type="subcellular location">
    <subcellularLocation>
        <location evidence="1">Membrane</location>
        <topology evidence="1">Multi-pass membrane protein</topology>
    </subcellularLocation>
</comment>
<dbReference type="PANTHER" id="PTHR30071:SF1">
    <property type="entry name" value="CYTOCHROME B_B6 PROTEIN-RELATED"/>
    <property type="match status" value="1"/>
</dbReference>
<dbReference type="Proteomes" id="UP000006055">
    <property type="component" value="Chromosome"/>
</dbReference>
<sequence length="272" mass="30501">MKSIELITYVTFGYLACSVLYLIAQVSGSQTKTIKRYLLGALIFVFALHTGAIGLRWIESYQMGIGHAPLSNLYESLVFFAWCIALALIVARFRFDMDLLVLLGLPLVTLVLASTSLMDPSIKPLIPALQSNWLIAHVITCFLGYAGFAVSFVAAILLLMARESDFFARHLPRRQTLDEIVYRSILAGFPMLTIGIITGAAWADYAWGSYWQWDPKETWSLITWLVYSAFLHARLTRGWTGRKTALLSIIGFGAVLFTYFGVNYLPGLHSYF</sequence>
<feature type="transmembrane region" description="Helical" evidence="6">
    <location>
        <begin position="133"/>
        <end position="159"/>
    </location>
</feature>
<dbReference type="GO" id="GO:0020037">
    <property type="term" value="F:heme binding"/>
    <property type="evidence" value="ECO:0007669"/>
    <property type="project" value="InterPro"/>
</dbReference>
<evidence type="ECO:0000256" key="5">
    <source>
        <dbReference type="ARBA" id="ARBA00023136"/>
    </source>
</evidence>
<keyword evidence="4 6" id="KW-1133">Transmembrane helix</keyword>
<evidence type="ECO:0000256" key="3">
    <source>
        <dbReference type="ARBA" id="ARBA00022748"/>
    </source>
</evidence>
<dbReference type="OrthoDB" id="9814290at2"/>
<feature type="domain" description="Cytochrome c assembly protein" evidence="7">
    <location>
        <begin position="70"/>
        <end position="269"/>
    </location>
</feature>
<feature type="transmembrane region" description="Helical" evidence="6">
    <location>
        <begin position="218"/>
        <end position="233"/>
    </location>
</feature>
<dbReference type="KEGG" id="dti:Desti_2626"/>
<feature type="transmembrane region" description="Helical" evidence="6">
    <location>
        <begin position="245"/>
        <end position="265"/>
    </location>
</feature>
<dbReference type="InterPro" id="IPR017562">
    <property type="entry name" value="Cyt_c_biogenesis_CcsA"/>
</dbReference>
<dbReference type="GO" id="GO:0017004">
    <property type="term" value="P:cytochrome complex assembly"/>
    <property type="evidence" value="ECO:0007669"/>
    <property type="project" value="UniProtKB-KW"/>
</dbReference>
<feature type="transmembrane region" description="Helical" evidence="6">
    <location>
        <begin position="36"/>
        <end position="58"/>
    </location>
</feature>
<accession>I4C6W5</accession>
<protein>
    <submittedName>
        <fullName evidence="8">Cytochrome c-type biogenesis protein CcsB</fullName>
    </submittedName>
</protein>
<reference evidence="9" key="1">
    <citation type="submission" date="2012-06" db="EMBL/GenBank/DDBJ databases">
        <title>Complete sequence of chromosome of Desulfomonile tiedjei DSM 6799.</title>
        <authorList>
            <person name="Lucas S."/>
            <person name="Copeland A."/>
            <person name="Lapidus A."/>
            <person name="Glavina del Rio T."/>
            <person name="Dalin E."/>
            <person name="Tice H."/>
            <person name="Bruce D."/>
            <person name="Goodwin L."/>
            <person name="Pitluck S."/>
            <person name="Peters L."/>
            <person name="Ovchinnikova G."/>
            <person name="Zeytun A."/>
            <person name="Lu M."/>
            <person name="Kyrpides N."/>
            <person name="Mavromatis K."/>
            <person name="Ivanova N."/>
            <person name="Brettin T."/>
            <person name="Detter J.C."/>
            <person name="Han C."/>
            <person name="Larimer F."/>
            <person name="Land M."/>
            <person name="Hauser L."/>
            <person name="Markowitz V."/>
            <person name="Cheng J.-F."/>
            <person name="Hugenholtz P."/>
            <person name="Woyke T."/>
            <person name="Wu D."/>
            <person name="Spring S."/>
            <person name="Schroeder M."/>
            <person name="Brambilla E."/>
            <person name="Klenk H.-P."/>
            <person name="Eisen J.A."/>
        </authorList>
    </citation>
    <scope>NUCLEOTIDE SEQUENCE [LARGE SCALE GENOMIC DNA]</scope>
    <source>
        <strain evidence="9">ATCC 49306 / DSM 6799 / DCB-1</strain>
    </source>
</reference>
<keyword evidence="9" id="KW-1185">Reference proteome</keyword>
<evidence type="ECO:0000256" key="6">
    <source>
        <dbReference type="SAM" id="Phobius"/>
    </source>
</evidence>
<gene>
    <name evidence="8" type="ordered locus">Desti_2626</name>
</gene>
<evidence type="ECO:0000256" key="1">
    <source>
        <dbReference type="ARBA" id="ARBA00004141"/>
    </source>
</evidence>
<dbReference type="NCBIfam" id="TIGR03144">
    <property type="entry name" value="cytochr_II_ccsB"/>
    <property type="match status" value="1"/>
</dbReference>
<keyword evidence="3" id="KW-0201">Cytochrome c-type biogenesis</keyword>
<dbReference type="STRING" id="706587.Desti_2626"/>
<dbReference type="AlphaFoldDB" id="I4C6W5"/>
<evidence type="ECO:0000256" key="4">
    <source>
        <dbReference type="ARBA" id="ARBA00022989"/>
    </source>
</evidence>
<dbReference type="InterPro" id="IPR045062">
    <property type="entry name" value="Cyt_c_biogenesis_CcsA/CcmC"/>
</dbReference>
<dbReference type="PANTHER" id="PTHR30071">
    <property type="entry name" value="HEME EXPORTER PROTEIN C"/>
    <property type="match status" value="1"/>
</dbReference>
<dbReference type="PATRIC" id="fig|706587.4.peg.3004"/>
<dbReference type="eggNOG" id="COG0755">
    <property type="taxonomic scope" value="Bacteria"/>
</dbReference>
<organism evidence="8 9">
    <name type="scientific">Desulfomonile tiedjei (strain ATCC 49306 / DSM 6799 / DCB-1)</name>
    <dbReference type="NCBI Taxonomy" id="706587"/>
    <lineage>
        <taxon>Bacteria</taxon>
        <taxon>Pseudomonadati</taxon>
        <taxon>Thermodesulfobacteriota</taxon>
        <taxon>Desulfomonilia</taxon>
        <taxon>Desulfomonilales</taxon>
        <taxon>Desulfomonilaceae</taxon>
        <taxon>Desulfomonile</taxon>
    </lineage>
</organism>
<proteinExistence type="predicted"/>